<comment type="caution">
    <text evidence="1">The sequence shown here is derived from an EMBL/GenBank/DDBJ whole genome shotgun (WGS) entry which is preliminary data.</text>
</comment>
<dbReference type="Proteomes" id="UP001202887">
    <property type="component" value="Unassembled WGS sequence"/>
</dbReference>
<gene>
    <name evidence="1" type="ORF">K1W68_07665</name>
</gene>
<name>A0AAW5EQH4_NOVHA</name>
<reference evidence="1" key="2">
    <citation type="submission" date="2022-03" db="EMBL/GenBank/DDBJ databases">
        <authorList>
            <person name="Ryngajllo M."/>
            <person name="Jacek P."/>
            <person name="Kubiak K."/>
        </authorList>
    </citation>
    <scope>NUCLEOTIDE SEQUENCE</scope>
    <source>
        <strain evidence="1">SI1</strain>
    </source>
</reference>
<dbReference type="RefSeq" id="WP_139313018.1">
    <property type="nucleotide sequence ID" value="NZ_BJNN01000018.1"/>
</dbReference>
<evidence type="ECO:0000313" key="1">
    <source>
        <dbReference type="EMBL" id="MCJ8353864.1"/>
    </source>
</evidence>
<organism evidence="1 2">
    <name type="scientific">Novacetimonas hansenii</name>
    <name type="common">Komagataeibacter hansenii</name>
    <dbReference type="NCBI Taxonomy" id="436"/>
    <lineage>
        <taxon>Bacteria</taxon>
        <taxon>Pseudomonadati</taxon>
        <taxon>Pseudomonadota</taxon>
        <taxon>Alphaproteobacteria</taxon>
        <taxon>Acetobacterales</taxon>
        <taxon>Acetobacteraceae</taxon>
        <taxon>Novacetimonas</taxon>
    </lineage>
</organism>
<protein>
    <submittedName>
        <fullName evidence="1">Uncharacterized protein</fullName>
    </submittedName>
</protein>
<reference evidence="1" key="1">
    <citation type="journal article" date="2021" name="Polymers (Basel)">
        <title>Highly Stretchable Bacterial Cellulose Produced by Komagataeibacter hansenii SI1.</title>
        <authorList>
            <person name="Cielecka I."/>
            <person name="Ryngajllo M."/>
            <person name="Maniukiewicz W."/>
            <person name="Bielecki S."/>
        </authorList>
    </citation>
    <scope>NUCLEOTIDE SEQUENCE</scope>
    <source>
        <strain evidence="1">SI1</strain>
    </source>
</reference>
<evidence type="ECO:0000313" key="2">
    <source>
        <dbReference type="Proteomes" id="UP001202887"/>
    </source>
</evidence>
<accession>A0AAW5EQH4</accession>
<dbReference type="EMBL" id="JAIBCX010000015">
    <property type="protein sequence ID" value="MCJ8353864.1"/>
    <property type="molecule type" value="Genomic_DNA"/>
</dbReference>
<sequence>MKARTARDASPVESRLLDPMIRPRNGRAAMGLLPMYFVQHRRGHENDMTPCHMTKERAVASLAKGRGIA</sequence>
<proteinExistence type="predicted"/>
<dbReference type="AlphaFoldDB" id="A0AAW5EQH4"/>